<comment type="similarity">
    <text evidence="1">Belongs to the acetyl-CoA hydrolase/transferase family.</text>
</comment>
<dbReference type="GO" id="GO:0008775">
    <property type="term" value="F:acetate CoA-transferase activity"/>
    <property type="evidence" value="ECO:0007669"/>
    <property type="project" value="InterPro"/>
</dbReference>
<dbReference type="EMBL" id="KI657753">
    <property type="protein sequence ID" value="ETN85328.1"/>
    <property type="molecule type" value="Genomic_DNA"/>
</dbReference>
<dbReference type="Gene3D" id="3.40.1080.20">
    <property type="entry name" value="Acetyl-CoA hydrolase/transferase C-terminal domain"/>
    <property type="match status" value="1"/>
</dbReference>
<dbReference type="InterPro" id="IPR003702">
    <property type="entry name" value="ActCoA_hydro_N"/>
</dbReference>
<gene>
    <name evidence="4" type="ORF">NECAME_16808</name>
</gene>
<dbReference type="InterPro" id="IPR038460">
    <property type="entry name" value="AcetylCoA_hyd_C_sf"/>
</dbReference>
<dbReference type="GO" id="GO:0005739">
    <property type="term" value="C:mitochondrion"/>
    <property type="evidence" value="ECO:0007669"/>
    <property type="project" value="TreeGrafter"/>
</dbReference>
<dbReference type="Gene3D" id="3.40.1080.10">
    <property type="entry name" value="Glutaconate Coenzyme A-transferase"/>
    <property type="match status" value="1"/>
</dbReference>
<evidence type="ECO:0000313" key="4">
    <source>
        <dbReference type="EMBL" id="ETN85328.1"/>
    </source>
</evidence>
<dbReference type="AlphaFoldDB" id="W2TU71"/>
<name>W2TU71_NECAM</name>
<evidence type="ECO:0000259" key="2">
    <source>
        <dbReference type="Pfam" id="PF02550"/>
    </source>
</evidence>
<dbReference type="KEGG" id="nai:NECAME_16808"/>
<dbReference type="OMA" id="QGHADYT"/>
<dbReference type="InterPro" id="IPR026888">
    <property type="entry name" value="AcetylCoA_hyd_C"/>
</dbReference>
<dbReference type="Pfam" id="PF02550">
    <property type="entry name" value="AcetylCoA_hydro"/>
    <property type="match status" value="1"/>
</dbReference>
<evidence type="ECO:0000313" key="5">
    <source>
        <dbReference type="Proteomes" id="UP000053676"/>
    </source>
</evidence>
<protein>
    <submittedName>
        <fullName evidence="4">4-hydroxybutyrate coenzyme A transferase domain protein</fullName>
    </submittedName>
</protein>
<dbReference type="Proteomes" id="UP000053676">
    <property type="component" value="Unassembled WGS sequence"/>
</dbReference>
<dbReference type="InterPro" id="IPR046433">
    <property type="entry name" value="ActCoA_hydro"/>
</dbReference>
<dbReference type="GO" id="GO:0006083">
    <property type="term" value="P:acetate metabolic process"/>
    <property type="evidence" value="ECO:0007669"/>
    <property type="project" value="InterPro"/>
</dbReference>
<sequence>MFSTIYGSLSEMKRSATLWRNLMPLSSRLSTPHIGKTPRRMTADEAVSAIGSNSDIFVHSQAATPTELLNALCKRVDSEGLKDLRPIHILLSGKVPWADKKYVGKIRSNCLFMANTFRPLVKEGHADYIPMFLSAMPSNFYNKNFPVDFALISVSPPDKLGYCSLGVNVDTSLAAIESAKKVIAIINPKVPRTCGNTIIHESRIDSFVEVDREIYGNPEGQQISEVERFLNEFTVDFLKDLILFLISSEKNTPLKIQEEKRIGELIAENLVEDGATLQLGIGAIPDSTLLAMKNHKDLGIHTELLGDGVIDLIKSGVINNSKKTVLPGKVVTSFGFGTQKFYKFLHENPMIHFECCSWTNHSDVIRANSKMTCINSGIEIDITGQVASDSIGKTFYSGFGGQVDFMNAAATTHDGLGKAIMAITSRTNKGKSKITTTLAEGAGVVTTRGHVRYVVTEYGIANLGAKNVRQRAHALIQIAHPDDREKLEKEAFERLKCMPSP</sequence>
<feature type="domain" description="Acetyl-CoA hydrolase/transferase N-terminal" evidence="2">
    <location>
        <begin position="94"/>
        <end position="211"/>
    </location>
</feature>
<dbReference type="InterPro" id="IPR037171">
    <property type="entry name" value="NagB/RpiA_transferase-like"/>
</dbReference>
<dbReference type="Pfam" id="PF13336">
    <property type="entry name" value="AcetylCoA_hyd_C"/>
    <property type="match status" value="1"/>
</dbReference>
<dbReference type="SUPFAM" id="SSF100950">
    <property type="entry name" value="NagB/RpiA/CoA transferase-like"/>
    <property type="match status" value="2"/>
</dbReference>
<accession>W2TU71</accession>
<keyword evidence="5" id="KW-1185">Reference proteome</keyword>
<dbReference type="PANTHER" id="PTHR21432">
    <property type="entry name" value="ACETYL-COA HYDROLASE-RELATED"/>
    <property type="match status" value="1"/>
</dbReference>
<organism evidence="4 5">
    <name type="scientific">Necator americanus</name>
    <name type="common">Human hookworm</name>
    <dbReference type="NCBI Taxonomy" id="51031"/>
    <lineage>
        <taxon>Eukaryota</taxon>
        <taxon>Metazoa</taxon>
        <taxon>Ecdysozoa</taxon>
        <taxon>Nematoda</taxon>
        <taxon>Chromadorea</taxon>
        <taxon>Rhabditida</taxon>
        <taxon>Rhabditina</taxon>
        <taxon>Rhabditomorpha</taxon>
        <taxon>Strongyloidea</taxon>
        <taxon>Ancylostomatidae</taxon>
        <taxon>Bunostominae</taxon>
        <taxon>Necator</taxon>
    </lineage>
</organism>
<proteinExistence type="inferred from homology"/>
<dbReference type="OrthoDB" id="10250396at2759"/>
<feature type="domain" description="Acetyl-CoA hydrolase/transferase C-terminal" evidence="3">
    <location>
        <begin position="337"/>
        <end position="491"/>
    </location>
</feature>
<dbReference type="Gene3D" id="3.30.750.70">
    <property type="entry name" value="4-hydroxybutyrate coenzyme like domains"/>
    <property type="match status" value="1"/>
</dbReference>
<reference evidence="5" key="1">
    <citation type="journal article" date="2014" name="Nat. Genet.">
        <title>Genome of the human hookworm Necator americanus.</title>
        <authorList>
            <person name="Tang Y.T."/>
            <person name="Gao X."/>
            <person name="Rosa B.A."/>
            <person name="Abubucker S."/>
            <person name="Hallsworth-Pepin K."/>
            <person name="Martin J."/>
            <person name="Tyagi R."/>
            <person name="Heizer E."/>
            <person name="Zhang X."/>
            <person name="Bhonagiri-Palsikar V."/>
            <person name="Minx P."/>
            <person name="Warren W.C."/>
            <person name="Wang Q."/>
            <person name="Zhan B."/>
            <person name="Hotez P.J."/>
            <person name="Sternberg P.W."/>
            <person name="Dougall A."/>
            <person name="Gaze S.T."/>
            <person name="Mulvenna J."/>
            <person name="Sotillo J."/>
            <person name="Ranganathan S."/>
            <person name="Rabelo E.M."/>
            <person name="Wilson R.K."/>
            <person name="Felgner P.L."/>
            <person name="Bethony J."/>
            <person name="Hawdon J.M."/>
            <person name="Gasser R.B."/>
            <person name="Loukas A."/>
            <person name="Mitreva M."/>
        </authorList>
    </citation>
    <scope>NUCLEOTIDE SEQUENCE [LARGE SCALE GENOMIC DNA]</scope>
</reference>
<evidence type="ECO:0000256" key="1">
    <source>
        <dbReference type="ARBA" id="ARBA00009632"/>
    </source>
</evidence>
<keyword evidence="4" id="KW-0808">Transferase</keyword>
<dbReference type="PANTHER" id="PTHR21432:SF13">
    <property type="entry name" value="ACETYL-COA HYDROLASE"/>
    <property type="match status" value="1"/>
</dbReference>
<dbReference type="STRING" id="51031.W2TU71"/>
<evidence type="ECO:0000259" key="3">
    <source>
        <dbReference type="Pfam" id="PF13336"/>
    </source>
</evidence>